<keyword evidence="5 7" id="KW-1133">Transmembrane helix</keyword>
<dbReference type="GO" id="GO:0005886">
    <property type="term" value="C:plasma membrane"/>
    <property type="evidence" value="ECO:0007669"/>
    <property type="project" value="UniProtKB-SubCell"/>
</dbReference>
<dbReference type="Proteomes" id="UP000183447">
    <property type="component" value="Unassembled WGS sequence"/>
</dbReference>
<sequence length="278" mass="30155">MIPLSLPGRLATWAFVGLVTLICALPLYWLILSSIKPVELLAQVSLIPQQVTLQNYAEAFASPVPRWLFNTVLIAVLTTALGLAVATLAAFGFARYRFRGKTVLFALVIASLAIPEYASVLPTFAIMRELGLLNTYAAVVLPMAANALVLFLLRQYFTQLPAELFDAARIDGASEIRVFWSVALPLVRPGLGAAGLILFLSSWNAYLLPLVMMSRTEEFTIPVGLAFLHSQLNTGYMEISPWGAVTAGTVLSIMPLIICLMLMQRHFVAGLTAGAVKS</sequence>
<accession>A0A1K2HVZ6</accession>
<dbReference type="InterPro" id="IPR000515">
    <property type="entry name" value="MetI-like"/>
</dbReference>
<dbReference type="GO" id="GO:0055085">
    <property type="term" value="P:transmembrane transport"/>
    <property type="evidence" value="ECO:0007669"/>
    <property type="project" value="InterPro"/>
</dbReference>
<evidence type="ECO:0000256" key="2">
    <source>
        <dbReference type="ARBA" id="ARBA00022448"/>
    </source>
</evidence>
<feature type="transmembrane region" description="Helical" evidence="7">
    <location>
        <begin position="67"/>
        <end position="91"/>
    </location>
</feature>
<keyword evidence="6 7" id="KW-0472">Membrane</keyword>
<gene>
    <name evidence="9" type="ORF">SAMN02983003_1413</name>
</gene>
<dbReference type="OrthoDB" id="8013951at2"/>
<dbReference type="PROSITE" id="PS50928">
    <property type="entry name" value="ABC_TM1"/>
    <property type="match status" value="1"/>
</dbReference>
<dbReference type="Gene3D" id="1.10.3720.10">
    <property type="entry name" value="MetI-like"/>
    <property type="match status" value="1"/>
</dbReference>
<dbReference type="RefSeq" id="WP_072340198.1">
    <property type="nucleotide sequence ID" value="NZ_FPKU01000001.1"/>
</dbReference>
<feature type="domain" description="ABC transmembrane type-1" evidence="8">
    <location>
        <begin position="68"/>
        <end position="263"/>
    </location>
</feature>
<dbReference type="CDD" id="cd06261">
    <property type="entry name" value="TM_PBP2"/>
    <property type="match status" value="1"/>
</dbReference>
<keyword evidence="10" id="KW-1185">Reference proteome</keyword>
<dbReference type="STRING" id="665118.SAMN02983003_1413"/>
<keyword evidence="4 7" id="KW-0812">Transmembrane</keyword>
<dbReference type="PANTHER" id="PTHR43744">
    <property type="entry name" value="ABC TRANSPORTER PERMEASE PROTEIN MG189-RELATED-RELATED"/>
    <property type="match status" value="1"/>
</dbReference>
<dbReference type="EMBL" id="FPKU01000001">
    <property type="protein sequence ID" value="SFZ83023.1"/>
    <property type="molecule type" value="Genomic_DNA"/>
</dbReference>
<comment type="subcellular location">
    <subcellularLocation>
        <location evidence="1 7">Cell membrane</location>
        <topology evidence="1 7">Multi-pass membrane protein</topology>
    </subcellularLocation>
</comment>
<name>A0A1K2HVZ6_9HYPH</name>
<dbReference type="InterPro" id="IPR035906">
    <property type="entry name" value="MetI-like_sf"/>
</dbReference>
<reference evidence="9 10" key="1">
    <citation type="submission" date="2016-11" db="EMBL/GenBank/DDBJ databases">
        <authorList>
            <person name="Jaros S."/>
            <person name="Januszkiewicz K."/>
            <person name="Wedrychowicz H."/>
        </authorList>
    </citation>
    <scope>NUCLEOTIDE SEQUENCE [LARGE SCALE GENOMIC DNA]</scope>
    <source>
        <strain evidence="9 10">ATCC 23634</strain>
    </source>
</reference>
<dbReference type="PANTHER" id="PTHR43744:SF12">
    <property type="entry name" value="ABC TRANSPORTER PERMEASE PROTEIN MG189-RELATED"/>
    <property type="match status" value="1"/>
</dbReference>
<dbReference type="SUPFAM" id="SSF161098">
    <property type="entry name" value="MetI-like"/>
    <property type="match status" value="1"/>
</dbReference>
<evidence type="ECO:0000313" key="9">
    <source>
        <dbReference type="EMBL" id="SFZ83023.1"/>
    </source>
</evidence>
<evidence type="ECO:0000259" key="8">
    <source>
        <dbReference type="PROSITE" id="PS50928"/>
    </source>
</evidence>
<feature type="transmembrane region" description="Helical" evidence="7">
    <location>
        <begin position="242"/>
        <end position="263"/>
    </location>
</feature>
<protein>
    <submittedName>
        <fullName evidence="9">sn-glycerol 3-phosphate transport system permease protein</fullName>
    </submittedName>
</protein>
<evidence type="ECO:0000256" key="7">
    <source>
        <dbReference type="RuleBase" id="RU363032"/>
    </source>
</evidence>
<evidence type="ECO:0000256" key="5">
    <source>
        <dbReference type="ARBA" id="ARBA00022989"/>
    </source>
</evidence>
<feature type="transmembrane region" description="Helical" evidence="7">
    <location>
        <begin position="178"/>
        <end position="203"/>
    </location>
</feature>
<organism evidence="9 10">
    <name type="scientific">Devosia enhydra</name>
    <dbReference type="NCBI Taxonomy" id="665118"/>
    <lineage>
        <taxon>Bacteria</taxon>
        <taxon>Pseudomonadati</taxon>
        <taxon>Pseudomonadota</taxon>
        <taxon>Alphaproteobacteria</taxon>
        <taxon>Hyphomicrobiales</taxon>
        <taxon>Devosiaceae</taxon>
        <taxon>Devosia</taxon>
    </lineage>
</organism>
<proteinExistence type="inferred from homology"/>
<feature type="transmembrane region" description="Helical" evidence="7">
    <location>
        <begin position="103"/>
        <end position="127"/>
    </location>
</feature>
<evidence type="ECO:0000256" key="6">
    <source>
        <dbReference type="ARBA" id="ARBA00023136"/>
    </source>
</evidence>
<evidence type="ECO:0000256" key="1">
    <source>
        <dbReference type="ARBA" id="ARBA00004651"/>
    </source>
</evidence>
<feature type="transmembrane region" description="Helical" evidence="7">
    <location>
        <begin position="12"/>
        <end position="31"/>
    </location>
</feature>
<keyword evidence="3" id="KW-1003">Cell membrane</keyword>
<evidence type="ECO:0000256" key="4">
    <source>
        <dbReference type="ARBA" id="ARBA00022692"/>
    </source>
</evidence>
<dbReference type="Pfam" id="PF00528">
    <property type="entry name" value="BPD_transp_1"/>
    <property type="match status" value="1"/>
</dbReference>
<keyword evidence="2 7" id="KW-0813">Transport</keyword>
<evidence type="ECO:0000256" key="3">
    <source>
        <dbReference type="ARBA" id="ARBA00022475"/>
    </source>
</evidence>
<comment type="similarity">
    <text evidence="7">Belongs to the binding-protein-dependent transport system permease family.</text>
</comment>
<evidence type="ECO:0000313" key="10">
    <source>
        <dbReference type="Proteomes" id="UP000183447"/>
    </source>
</evidence>
<dbReference type="AlphaFoldDB" id="A0A1K2HVZ6"/>
<feature type="transmembrane region" description="Helical" evidence="7">
    <location>
        <begin position="133"/>
        <end position="157"/>
    </location>
</feature>